<name>A0A382MBB1_9ZZZZ</name>
<sequence>MFPKTELDPNEFYWHLTEGTMKFKYEKSKHFI</sequence>
<gene>
    <name evidence="1" type="ORF">METZ01_LOCUS298189</name>
</gene>
<evidence type="ECO:0000313" key="1">
    <source>
        <dbReference type="EMBL" id="SVC45335.1"/>
    </source>
</evidence>
<proteinExistence type="predicted"/>
<accession>A0A382MBB1</accession>
<dbReference type="EMBL" id="UINC01092061">
    <property type="protein sequence ID" value="SVC45335.1"/>
    <property type="molecule type" value="Genomic_DNA"/>
</dbReference>
<reference evidence="1" key="1">
    <citation type="submission" date="2018-05" db="EMBL/GenBank/DDBJ databases">
        <authorList>
            <person name="Lanie J.A."/>
            <person name="Ng W.-L."/>
            <person name="Kazmierczak K.M."/>
            <person name="Andrzejewski T.M."/>
            <person name="Davidsen T.M."/>
            <person name="Wayne K.J."/>
            <person name="Tettelin H."/>
            <person name="Glass J.I."/>
            <person name="Rusch D."/>
            <person name="Podicherti R."/>
            <person name="Tsui H.-C.T."/>
            <person name="Winkler M.E."/>
        </authorList>
    </citation>
    <scope>NUCLEOTIDE SEQUENCE</scope>
</reference>
<dbReference type="AlphaFoldDB" id="A0A382MBB1"/>
<organism evidence="1">
    <name type="scientific">marine metagenome</name>
    <dbReference type="NCBI Taxonomy" id="408172"/>
    <lineage>
        <taxon>unclassified sequences</taxon>
        <taxon>metagenomes</taxon>
        <taxon>ecological metagenomes</taxon>
    </lineage>
</organism>
<protein>
    <submittedName>
        <fullName evidence="1">Uncharacterized protein</fullName>
    </submittedName>
</protein>